<proteinExistence type="predicted"/>
<feature type="chain" id="PRO_5040960767" evidence="1">
    <location>
        <begin position="27"/>
        <end position="44"/>
    </location>
</feature>
<reference evidence="2" key="1">
    <citation type="submission" date="2022-06" db="EMBL/GenBank/DDBJ databases">
        <title>Sequencing the genomes of 1000 actinobacteria strains.</title>
        <authorList>
            <person name="Klenk H.-P."/>
        </authorList>
    </citation>
    <scope>NUCLEOTIDE SEQUENCE</scope>
    <source>
        <strain evidence="2">DSM 46694</strain>
    </source>
</reference>
<dbReference type="Proteomes" id="UP001139648">
    <property type="component" value="Unassembled WGS sequence"/>
</dbReference>
<keyword evidence="3" id="KW-1185">Reference proteome</keyword>
<dbReference type="RefSeq" id="WP_276082833.1">
    <property type="nucleotide sequence ID" value="NZ_BAABKA010000033.1"/>
</dbReference>
<feature type="signal peptide" evidence="1">
    <location>
        <begin position="1"/>
        <end position="26"/>
    </location>
</feature>
<organism evidence="2 3">
    <name type="scientific">Nonomuraea thailandensis</name>
    <dbReference type="NCBI Taxonomy" id="1188745"/>
    <lineage>
        <taxon>Bacteria</taxon>
        <taxon>Bacillati</taxon>
        <taxon>Actinomycetota</taxon>
        <taxon>Actinomycetes</taxon>
        <taxon>Streptosporangiales</taxon>
        <taxon>Streptosporangiaceae</taxon>
        <taxon>Nonomuraea</taxon>
    </lineage>
</organism>
<keyword evidence="1" id="KW-0732">Signal</keyword>
<keyword evidence="2" id="KW-0762">Sugar transport</keyword>
<keyword evidence="2" id="KW-0813">Transport</keyword>
<comment type="caution">
    <text evidence="2">The sequence shown here is derived from an EMBL/GenBank/DDBJ whole genome shotgun (WGS) entry which is preliminary data.</text>
</comment>
<dbReference type="AlphaFoldDB" id="A0A9X2GH95"/>
<sequence>MKRIVFLATASLALITAALTSTSAAADTAEPILIGTQNVNPNNR</sequence>
<evidence type="ECO:0000256" key="1">
    <source>
        <dbReference type="SAM" id="SignalP"/>
    </source>
</evidence>
<evidence type="ECO:0000313" key="3">
    <source>
        <dbReference type="Proteomes" id="UP001139648"/>
    </source>
</evidence>
<accession>A0A9X2GH95</accession>
<protein>
    <submittedName>
        <fullName evidence="2">ABC-type sugar transport system substrate-binding protein</fullName>
    </submittedName>
</protein>
<name>A0A9X2GH95_9ACTN</name>
<gene>
    <name evidence="2" type="ORF">HD597_001108</name>
</gene>
<dbReference type="EMBL" id="JAMZEB010000002">
    <property type="protein sequence ID" value="MCP2354088.1"/>
    <property type="molecule type" value="Genomic_DNA"/>
</dbReference>
<evidence type="ECO:0000313" key="2">
    <source>
        <dbReference type="EMBL" id="MCP2354088.1"/>
    </source>
</evidence>